<accession>A0ABS9ZZE9</accession>
<evidence type="ECO:0000313" key="2">
    <source>
        <dbReference type="EMBL" id="MCJ0743662.1"/>
    </source>
</evidence>
<dbReference type="EMBL" id="JALGBH010000002">
    <property type="protein sequence ID" value="MCJ0743662.1"/>
    <property type="molecule type" value="Genomic_DNA"/>
</dbReference>
<feature type="signal peptide" evidence="1">
    <location>
        <begin position="1"/>
        <end position="23"/>
    </location>
</feature>
<comment type="caution">
    <text evidence="2">The sequence shown here is derived from an EMBL/GenBank/DDBJ whole genome shotgun (WGS) entry which is preliminary data.</text>
</comment>
<proteinExistence type="predicted"/>
<name>A0ABS9ZZE9_9SPHI</name>
<organism evidence="2 3">
    <name type="scientific">Pedobacter montanisoli</name>
    <dbReference type="NCBI Taxonomy" id="2923277"/>
    <lineage>
        <taxon>Bacteria</taxon>
        <taxon>Pseudomonadati</taxon>
        <taxon>Bacteroidota</taxon>
        <taxon>Sphingobacteriia</taxon>
        <taxon>Sphingobacteriales</taxon>
        <taxon>Sphingobacteriaceae</taxon>
        <taxon>Pedobacter</taxon>
    </lineage>
</organism>
<dbReference type="Pfam" id="PF11751">
    <property type="entry name" value="PorP_SprF"/>
    <property type="match status" value="1"/>
</dbReference>
<dbReference type="NCBIfam" id="TIGR03519">
    <property type="entry name" value="T9SS_PorP_fam"/>
    <property type="match status" value="1"/>
</dbReference>
<dbReference type="RefSeq" id="WP_243362924.1">
    <property type="nucleotide sequence ID" value="NZ_JALGBH010000002.1"/>
</dbReference>
<evidence type="ECO:0000313" key="3">
    <source>
        <dbReference type="Proteomes" id="UP001165460"/>
    </source>
</evidence>
<dbReference type="Proteomes" id="UP001165460">
    <property type="component" value="Unassembled WGS sequence"/>
</dbReference>
<feature type="chain" id="PRO_5046277027" evidence="1">
    <location>
        <begin position="24"/>
        <end position="326"/>
    </location>
</feature>
<keyword evidence="1" id="KW-0732">Signal</keyword>
<sequence length="326" mass="36008">MMGIKYRLTGLVVLLSAALSAYAQQKPHYSQYQQNMSVINPAVTGMYNGIDIRMGLRNQWQKVESAPKTAYLTMSMPVSFGGDMATYTASDLGINDPETKDEMFDYQSSLSHHAIGVVFLSDKTGPLTRLTANFTYAYHLSIANVANLAVGFGAGVNRLGLDNAALKFEEPDDPVVGTSEQINKYTPDLNAGIYLYGSGYYVGASMQQMIKNKLAFDGEYTEGKDAAHYFVTAGYRFWVNTNFSVLPSVMLKYVNPMPKAFDVNLKVGYKNLVWLAAGYRKNDAFTGSFGFDVMNKVSVGYTYDYTTSEIKSITSGSHEITARIRL</sequence>
<evidence type="ECO:0000256" key="1">
    <source>
        <dbReference type="SAM" id="SignalP"/>
    </source>
</evidence>
<dbReference type="InterPro" id="IPR019861">
    <property type="entry name" value="PorP/SprF_Bacteroidetes"/>
</dbReference>
<reference evidence="2" key="1">
    <citation type="submission" date="2022-03" db="EMBL/GenBank/DDBJ databases">
        <authorList>
            <person name="Woo C.Y."/>
        </authorList>
    </citation>
    <scope>NUCLEOTIDE SEQUENCE</scope>
    <source>
        <strain evidence="2">CYS-01</strain>
    </source>
</reference>
<protein>
    <submittedName>
        <fullName evidence="2">Type IX secretion system membrane protein PorP/SprF</fullName>
    </submittedName>
</protein>
<gene>
    <name evidence="2" type="ORF">MMF97_13150</name>
</gene>
<keyword evidence="3" id="KW-1185">Reference proteome</keyword>